<reference evidence="2" key="1">
    <citation type="submission" date="2017-05" db="UniProtKB">
        <authorList>
            <consortium name="EnsemblMetazoa"/>
        </authorList>
    </citation>
    <scope>IDENTIFICATION</scope>
</reference>
<feature type="compositionally biased region" description="Gly residues" evidence="1">
    <location>
        <begin position="125"/>
        <end position="155"/>
    </location>
</feature>
<evidence type="ECO:0000313" key="2">
    <source>
        <dbReference type="EnsemblMetazoa" id="Aqu2.1.28904_001"/>
    </source>
</evidence>
<feature type="compositionally biased region" description="Low complexity" evidence="1">
    <location>
        <begin position="107"/>
        <end position="124"/>
    </location>
</feature>
<proteinExistence type="predicted"/>
<feature type="region of interest" description="Disordered" evidence="1">
    <location>
        <begin position="71"/>
        <end position="155"/>
    </location>
</feature>
<name>A0A1X7UN11_AMPQE</name>
<feature type="compositionally biased region" description="Gly residues" evidence="1">
    <location>
        <begin position="96"/>
        <end position="106"/>
    </location>
</feature>
<evidence type="ECO:0000256" key="1">
    <source>
        <dbReference type="SAM" id="MobiDB-lite"/>
    </source>
</evidence>
<dbReference type="AlphaFoldDB" id="A0A1X7UN11"/>
<sequence length="155" mass="15094">MYVCDKHKVLDESLYHTLGGACIEILKETKGNKHLCLVKHLALLIKDLQPVYSQPSAGLLSAAFAVEAKAVLGQEDSSMREHRCTSRREHRAPPGGSTGATPGGSTGATSGASTGGPPALRTGMGSDGGGGGGDGGGGGGGGGGGLPSPATGGGG</sequence>
<protein>
    <submittedName>
        <fullName evidence="2">Uncharacterized protein</fullName>
    </submittedName>
</protein>
<dbReference type="EnsemblMetazoa" id="Aqu2.1.28904_001">
    <property type="protein sequence ID" value="Aqu2.1.28904_001"/>
    <property type="gene ID" value="Aqu2.1.28904"/>
</dbReference>
<dbReference type="InParanoid" id="A0A1X7UN11"/>
<organism evidence="2">
    <name type="scientific">Amphimedon queenslandica</name>
    <name type="common">Sponge</name>
    <dbReference type="NCBI Taxonomy" id="400682"/>
    <lineage>
        <taxon>Eukaryota</taxon>
        <taxon>Metazoa</taxon>
        <taxon>Porifera</taxon>
        <taxon>Demospongiae</taxon>
        <taxon>Heteroscleromorpha</taxon>
        <taxon>Haplosclerida</taxon>
        <taxon>Niphatidae</taxon>
        <taxon>Amphimedon</taxon>
    </lineage>
</organism>
<accession>A0A1X7UN11</accession>
<feature type="compositionally biased region" description="Basic and acidic residues" evidence="1">
    <location>
        <begin position="77"/>
        <end position="87"/>
    </location>
</feature>